<evidence type="ECO:0000313" key="2">
    <source>
        <dbReference type="EMBL" id="KAB0569166.1"/>
    </source>
</evidence>
<dbReference type="Pfam" id="PF13432">
    <property type="entry name" value="TPR_16"/>
    <property type="match status" value="1"/>
</dbReference>
<keyword evidence="1" id="KW-0802">TPR repeat</keyword>
<feature type="repeat" description="TPR" evidence="1">
    <location>
        <begin position="77"/>
        <end position="110"/>
    </location>
</feature>
<dbReference type="AlphaFoldDB" id="A0A1H5NZQ7"/>
<dbReference type="EMBL" id="FNUA01000002">
    <property type="protein sequence ID" value="SEF07065.1"/>
    <property type="molecule type" value="Genomic_DNA"/>
</dbReference>
<evidence type="ECO:0000313" key="3">
    <source>
        <dbReference type="EMBL" id="PTC28071.1"/>
    </source>
</evidence>
<dbReference type="PANTHER" id="PTHR44366:SF1">
    <property type="entry name" value="UDP-N-ACETYLGLUCOSAMINE--PEPTIDE N-ACETYLGLUCOSAMINYLTRANSFERASE 110 KDA SUBUNIT"/>
    <property type="match status" value="1"/>
</dbReference>
<dbReference type="Proteomes" id="UP000423257">
    <property type="component" value="Unassembled WGS sequence"/>
</dbReference>
<evidence type="ECO:0000313" key="4">
    <source>
        <dbReference type="EMBL" id="SEF07065.1"/>
    </source>
</evidence>
<accession>A0A1H5NZQ7</accession>
<evidence type="ECO:0000256" key="1">
    <source>
        <dbReference type="PROSITE-ProRule" id="PRU00339"/>
    </source>
</evidence>
<dbReference type="Gene3D" id="1.25.40.10">
    <property type="entry name" value="Tetratricopeptide repeat domain"/>
    <property type="match status" value="2"/>
</dbReference>
<reference evidence="2 7" key="3">
    <citation type="submission" date="2019-09" db="EMBL/GenBank/DDBJ databases">
        <title>Draft genome sequences of 48 bacterial type strains from the CCUG.</title>
        <authorList>
            <person name="Tunovic T."/>
            <person name="Pineiro-Iglesias B."/>
            <person name="Unosson C."/>
            <person name="Inganas E."/>
            <person name="Ohlen M."/>
            <person name="Cardew S."/>
            <person name="Jensie-Markopoulos S."/>
            <person name="Salva-Serra F."/>
            <person name="Jaen-Luchoro D."/>
            <person name="Karlsson R."/>
            <person name="Svensson-Stadler L."/>
            <person name="Chun J."/>
            <person name="Moore E."/>
        </authorList>
    </citation>
    <scope>NUCLEOTIDE SEQUENCE [LARGE SCALE GENOMIC DNA]</scope>
    <source>
        <strain evidence="2 7">CCUG 51524</strain>
    </source>
</reference>
<name>A0A1H5NZQ7_9PSED</name>
<sequence>MVLNVSRDGDVRGVLIDYLSNDKIEDGECYFESVSNLLSEYIRLECLGDICFYRREIAKAIKYYESATRLAPERAIARYLYIAGVKNERLGNFVDAFKYYQAAIETEPSFVDSYVELGGLLVRIGDFEGALKCYEDALKIRPRELINHENLISVLTKLYEGDSERYKVEFNAAKSACEELERAGGLISSDKLGKW</sequence>
<evidence type="ECO:0000313" key="7">
    <source>
        <dbReference type="Proteomes" id="UP000423257"/>
    </source>
</evidence>
<dbReference type="InterPro" id="IPR011990">
    <property type="entry name" value="TPR-like_helical_dom_sf"/>
</dbReference>
<feature type="repeat" description="TPR" evidence="1">
    <location>
        <begin position="111"/>
        <end position="144"/>
    </location>
</feature>
<dbReference type="Proteomes" id="UP000240476">
    <property type="component" value="Unassembled WGS sequence"/>
</dbReference>
<dbReference type="PROSITE" id="PS50293">
    <property type="entry name" value="TPR_REGION"/>
    <property type="match status" value="1"/>
</dbReference>
<dbReference type="InterPro" id="IPR019734">
    <property type="entry name" value="TPR_rpt"/>
</dbReference>
<dbReference type="SMART" id="SM00028">
    <property type="entry name" value="TPR"/>
    <property type="match status" value="3"/>
</dbReference>
<keyword evidence="6" id="KW-1185">Reference proteome</keyword>
<dbReference type="PANTHER" id="PTHR44366">
    <property type="entry name" value="UDP-N-ACETYLGLUCOSAMINE--PEPTIDE N-ACETYLGLUCOSAMINYLTRANSFERASE 110 KDA SUBUNIT"/>
    <property type="match status" value="1"/>
</dbReference>
<dbReference type="Pfam" id="PF13181">
    <property type="entry name" value="TPR_8"/>
    <property type="match status" value="1"/>
</dbReference>
<gene>
    <name evidence="3" type="ORF">C9383_11930</name>
    <name evidence="2" type="ORF">F7R03_06225</name>
    <name evidence="4" type="ORF">SAMN04490198_5016</name>
</gene>
<organism evidence="4 5">
    <name type="scientific">Pseudomonas palleroniana</name>
    <dbReference type="NCBI Taxonomy" id="191390"/>
    <lineage>
        <taxon>Bacteria</taxon>
        <taxon>Pseudomonadati</taxon>
        <taxon>Pseudomonadota</taxon>
        <taxon>Gammaproteobacteria</taxon>
        <taxon>Pseudomonadales</taxon>
        <taxon>Pseudomonadaceae</taxon>
        <taxon>Pseudomonas</taxon>
    </lineage>
</organism>
<reference evidence="3 6" key="2">
    <citation type="submission" date="2018-03" db="EMBL/GenBank/DDBJ databases">
        <title>Draft genome sequence of the type strain of Pseudomonas palleroniana LMG 23076, isolated from rice in Cameroon.</title>
        <authorList>
            <person name="Tambong J.T."/>
        </authorList>
    </citation>
    <scope>NUCLEOTIDE SEQUENCE [LARGE SCALE GENOMIC DNA]</scope>
    <source>
        <strain evidence="3 6">LMG 23076</strain>
    </source>
</reference>
<dbReference type="EMBL" id="PYWX01000032">
    <property type="protein sequence ID" value="PTC28071.1"/>
    <property type="molecule type" value="Genomic_DNA"/>
</dbReference>
<dbReference type="Proteomes" id="UP000199129">
    <property type="component" value="Unassembled WGS sequence"/>
</dbReference>
<dbReference type="GO" id="GO:0006493">
    <property type="term" value="P:protein O-linked glycosylation"/>
    <property type="evidence" value="ECO:0007669"/>
    <property type="project" value="InterPro"/>
</dbReference>
<evidence type="ECO:0000313" key="5">
    <source>
        <dbReference type="Proteomes" id="UP000199129"/>
    </source>
</evidence>
<protein>
    <submittedName>
        <fullName evidence="2">Tetratricopeptide repeat protein</fullName>
    </submittedName>
    <submittedName>
        <fullName evidence="4">Tetratricopeptide repeat-containing protein</fullName>
    </submittedName>
</protein>
<dbReference type="PROSITE" id="PS50005">
    <property type="entry name" value="TPR"/>
    <property type="match status" value="2"/>
</dbReference>
<dbReference type="SUPFAM" id="SSF48452">
    <property type="entry name" value="TPR-like"/>
    <property type="match status" value="1"/>
</dbReference>
<dbReference type="InterPro" id="IPR037919">
    <property type="entry name" value="OGT"/>
</dbReference>
<dbReference type="RefSeq" id="WP_090371200.1">
    <property type="nucleotide sequence ID" value="NZ_FNUA01000002.1"/>
</dbReference>
<reference evidence="4 5" key="1">
    <citation type="submission" date="2016-10" db="EMBL/GenBank/DDBJ databases">
        <authorList>
            <person name="de Groot N.N."/>
        </authorList>
    </citation>
    <scope>NUCLEOTIDE SEQUENCE [LARGE SCALE GENOMIC DNA]</scope>
    <source>
        <strain evidence="4 5">BS3265</strain>
    </source>
</reference>
<dbReference type="EMBL" id="VZPQ01000002">
    <property type="protein sequence ID" value="KAB0569166.1"/>
    <property type="molecule type" value="Genomic_DNA"/>
</dbReference>
<proteinExistence type="predicted"/>
<dbReference type="GO" id="GO:0097363">
    <property type="term" value="F:protein O-acetylglucosaminyltransferase activity"/>
    <property type="evidence" value="ECO:0007669"/>
    <property type="project" value="TreeGrafter"/>
</dbReference>
<evidence type="ECO:0000313" key="6">
    <source>
        <dbReference type="Proteomes" id="UP000240476"/>
    </source>
</evidence>